<protein>
    <submittedName>
        <fullName evidence="1">Uncharacterized protein</fullName>
    </submittedName>
</protein>
<dbReference type="Proteomes" id="UP000655883">
    <property type="component" value="Segment"/>
</dbReference>
<sequence>MSFGLAFYLNADPMSLKSLDYVEATYIYERLQEEMKNGNDPRGISSRQR</sequence>
<evidence type="ECO:0000313" key="2">
    <source>
        <dbReference type="Proteomes" id="UP000655883"/>
    </source>
</evidence>
<name>A0A7S5RHF2_9CAUD</name>
<dbReference type="EMBL" id="MN988525">
    <property type="protein sequence ID" value="QIG72904.1"/>
    <property type="molecule type" value="Genomic_DNA"/>
</dbReference>
<organism evidence="1 2">
    <name type="scientific">Rhizobium phage RHph_Y65</name>
    <dbReference type="NCBI Taxonomy" id="2509785"/>
    <lineage>
        <taxon>Viruses</taxon>
        <taxon>Duplodnaviria</taxon>
        <taxon>Heunggongvirae</taxon>
        <taxon>Uroviricota</taxon>
        <taxon>Caudoviricetes</taxon>
        <taxon>Kleczkowskaviridae</taxon>
        <taxon>Cuauhnahuacvirus</taxon>
        <taxon>Cuauhnahuacvirus Y65</taxon>
    </lineage>
</organism>
<evidence type="ECO:0000313" key="1">
    <source>
        <dbReference type="EMBL" id="QIG72904.1"/>
    </source>
</evidence>
<keyword evidence="2" id="KW-1185">Reference proteome</keyword>
<reference evidence="1 2" key="1">
    <citation type="submission" date="2020-01" db="EMBL/GenBank/DDBJ databases">
        <title>Patterns of diversity and host range of bacteriophage communities associated with bean-nodulatin bacteria.</title>
        <authorList>
            <person name="Vann Cauwenberghe J."/>
            <person name="Santamaria R.I."/>
            <person name="Bustos P."/>
            <person name="Juarez S."/>
            <person name="Gonzalez V."/>
        </authorList>
    </citation>
    <scope>NUCLEOTIDE SEQUENCE [LARGE SCALE GENOMIC DNA]</scope>
    <source>
        <strain evidence="2">RHph</strain>
    </source>
</reference>
<gene>
    <name evidence="1" type="ORF">EVB97_366</name>
</gene>
<proteinExistence type="predicted"/>
<accession>A0A7S5RHF2</accession>